<organism evidence="3 4">
    <name type="scientific">Blattamonas nauphoetae</name>
    <dbReference type="NCBI Taxonomy" id="2049346"/>
    <lineage>
        <taxon>Eukaryota</taxon>
        <taxon>Metamonada</taxon>
        <taxon>Preaxostyla</taxon>
        <taxon>Oxymonadida</taxon>
        <taxon>Blattamonas</taxon>
    </lineage>
</organism>
<evidence type="ECO:0000256" key="2">
    <source>
        <dbReference type="SAM" id="SignalP"/>
    </source>
</evidence>
<keyword evidence="1" id="KW-1133">Transmembrane helix</keyword>
<dbReference type="PANTHER" id="PTHR37049:SF4">
    <property type="entry name" value="RHODANESE DOMAIN-CONTAINING PROTEIN"/>
    <property type="match status" value="1"/>
</dbReference>
<evidence type="ECO:0000313" key="3">
    <source>
        <dbReference type="EMBL" id="KAK2964239.1"/>
    </source>
</evidence>
<name>A0ABQ9YKG8_9EUKA</name>
<feature type="chain" id="PRO_5047245781" description="Tail specific protease domain-containing protein" evidence="2">
    <location>
        <begin position="18"/>
        <end position="775"/>
    </location>
</feature>
<accession>A0ABQ9YKG8</accession>
<dbReference type="InterPro" id="IPR052766">
    <property type="entry name" value="S41A_metabolite_peptidase"/>
</dbReference>
<proteinExistence type="predicted"/>
<dbReference type="SUPFAM" id="SSF52096">
    <property type="entry name" value="ClpP/crotonase"/>
    <property type="match status" value="1"/>
</dbReference>
<dbReference type="Gene3D" id="3.90.226.10">
    <property type="entry name" value="2-enoyl-CoA Hydratase, Chain A, domain 1"/>
    <property type="match status" value="1"/>
</dbReference>
<feature type="signal peptide" evidence="2">
    <location>
        <begin position="1"/>
        <end position="17"/>
    </location>
</feature>
<sequence>MLIRFILASAFLQSVQCACSVKPGVNKLNEFEECLATLKDDSSKTEMRTSLNAAYSYVEHYSFLHHAKNPPKEMQSDVDKVDLLHELRFLNNTIPSYNSLPQFHIALSRVLAKVRDANLFYTPPCLSTFNYDFPYSLKLDVSNESNPRIKLETRTVHDFTKLFESDNKINTTLNGATVTKWNITGSSSGDPVADLAKWANENVFYSKSSSVRFNLALQSWFMTRHASHAEVPKPVHVELTLDGGSKVTHDIGFYVYNLGDKTYTDLNTLCPTIKKTNSDIQKPSIDHSEVASILSDVPEFESLPNERHSHNRYFDEEEIKHTIAKVLNVESVGSFSGVYHFDYQVYTAVLHDVKLGFIKITYFSREGHYGFRDAMALGFQRIRDAGCDKLLIDLRGCDTGAANMADQFLLSLFPDAFPAMPLEDSETGEFSSFMNLYHNGTTEHLIDPDTLAQISPDKVRTRKFQEVDGREIEKEYFTQYRRKHTSGDMYAAYYYYWGNRPTDFSRLFSPEQVTVLTDGVCFGACARFMNNVKEKNLAKIVFCGGYPIKAPVNPTISSSAGTGKRYSASAVNSVYTNKKKDNPFTTFPRTTQDLVFGFSILYSSLKDKQDENWEYEFKAPHSIIPFYGPTYINTNVMLNTAQTVSDLGLFGKCEDGQITISDKCKADKSDPENTQYGYLCKNGAYDNSTCVSAGCKGGYYMNKSSSKCDPTPASYMYKPLQKINFFVILIAIILSATVVAVIVLGIVANMCCKRRRRGGGGGGPEGEYTKQENTI</sequence>
<gene>
    <name evidence="3" type="ORF">BLNAU_770</name>
</gene>
<dbReference type="EMBL" id="JARBJD010000003">
    <property type="protein sequence ID" value="KAK2964239.1"/>
    <property type="molecule type" value="Genomic_DNA"/>
</dbReference>
<evidence type="ECO:0000313" key="4">
    <source>
        <dbReference type="Proteomes" id="UP001281761"/>
    </source>
</evidence>
<keyword evidence="1" id="KW-0812">Transmembrane</keyword>
<comment type="caution">
    <text evidence="3">The sequence shown here is derived from an EMBL/GenBank/DDBJ whole genome shotgun (WGS) entry which is preliminary data.</text>
</comment>
<evidence type="ECO:0008006" key="5">
    <source>
        <dbReference type="Google" id="ProtNLM"/>
    </source>
</evidence>
<evidence type="ECO:0000256" key="1">
    <source>
        <dbReference type="SAM" id="Phobius"/>
    </source>
</evidence>
<feature type="transmembrane region" description="Helical" evidence="1">
    <location>
        <begin position="725"/>
        <end position="747"/>
    </location>
</feature>
<dbReference type="InterPro" id="IPR029045">
    <property type="entry name" value="ClpP/crotonase-like_dom_sf"/>
</dbReference>
<keyword evidence="1" id="KW-0472">Membrane</keyword>
<dbReference type="PANTHER" id="PTHR37049">
    <property type="entry name" value="PEPTIDASE S41 FAMILY PROTEIN"/>
    <property type="match status" value="1"/>
</dbReference>
<protein>
    <recommendedName>
        <fullName evidence="5">Tail specific protease domain-containing protein</fullName>
    </recommendedName>
</protein>
<keyword evidence="2" id="KW-0732">Signal</keyword>
<keyword evidence="4" id="KW-1185">Reference proteome</keyword>
<dbReference type="Proteomes" id="UP001281761">
    <property type="component" value="Unassembled WGS sequence"/>
</dbReference>
<reference evidence="3 4" key="1">
    <citation type="journal article" date="2022" name="bioRxiv">
        <title>Genomics of Preaxostyla Flagellates Illuminates Evolutionary Transitions and the Path Towards Mitochondrial Loss.</title>
        <authorList>
            <person name="Novak L.V.F."/>
            <person name="Treitli S.C."/>
            <person name="Pyrih J."/>
            <person name="Halakuc P."/>
            <person name="Pipaliya S.V."/>
            <person name="Vacek V."/>
            <person name="Brzon O."/>
            <person name="Soukal P."/>
            <person name="Eme L."/>
            <person name="Dacks J.B."/>
            <person name="Karnkowska A."/>
            <person name="Elias M."/>
            <person name="Hampl V."/>
        </authorList>
    </citation>
    <scope>NUCLEOTIDE SEQUENCE [LARGE SCALE GENOMIC DNA]</scope>
    <source>
        <strain evidence="3">NAU3</strain>
        <tissue evidence="3">Gut</tissue>
    </source>
</reference>